<dbReference type="PANTHER" id="PTHR34293:SF1">
    <property type="entry name" value="HTH-TYPE TRANSCRIPTIONAL REGULATOR TRMBL2"/>
    <property type="match status" value="1"/>
</dbReference>
<protein>
    <submittedName>
        <fullName evidence="3">TrmB family transcriptional regulator</fullName>
    </submittedName>
</protein>
<evidence type="ECO:0000256" key="1">
    <source>
        <dbReference type="SAM" id="MobiDB-lite"/>
    </source>
</evidence>
<dbReference type="InterPro" id="IPR051797">
    <property type="entry name" value="TrmB-like"/>
</dbReference>
<proteinExistence type="predicted"/>
<evidence type="ECO:0000313" key="3">
    <source>
        <dbReference type="EMBL" id="MFA3842078.1"/>
    </source>
</evidence>
<dbReference type="PANTHER" id="PTHR34293">
    <property type="entry name" value="HTH-TYPE TRANSCRIPTIONAL REGULATOR TRMBL2"/>
    <property type="match status" value="1"/>
</dbReference>
<dbReference type="Pfam" id="PF01978">
    <property type="entry name" value="TrmB"/>
    <property type="match status" value="1"/>
</dbReference>
<dbReference type="InterPro" id="IPR036388">
    <property type="entry name" value="WH-like_DNA-bd_sf"/>
</dbReference>
<name>A0ABV4SX91_9ACTN</name>
<dbReference type="EMBL" id="JBGOSP010000032">
    <property type="protein sequence ID" value="MFA3842078.1"/>
    <property type="molecule type" value="Genomic_DNA"/>
</dbReference>
<dbReference type="SUPFAM" id="SSF46785">
    <property type="entry name" value="Winged helix' DNA-binding domain"/>
    <property type="match status" value="1"/>
</dbReference>
<organism evidence="3 4">
    <name type="scientific">Streptomyces aureus</name>
    <dbReference type="NCBI Taxonomy" id="193461"/>
    <lineage>
        <taxon>Bacteria</taxon>
        <taxon>Bacillati</taxon>
        <taxon>Actinomycetota</taxon>
        <taxon>Actinomycetes</taxon>
        <taxon>Kitasatosporales</taxon>
        <taxon>Streptomycetaceae</taxon>
        <taxon>Streptomyces</taxon>
    </lineage>
</organism>
<feature type="region of interest" description="Disordered" evidence="1">
    <location>
        <begin position="287"/>
        <end position="309"/>
    </location>
</feature>
<evidence type="ECO:0000259" key="2">
    <source>
        <dbReference type="Pfam" id="PF01978"/>
    </source>
</evidence>
<gene>
    <name evidence="3" type="ORF">ACEG43_38795</name>
</gene>
<comment type="caution">
    <text evidence="3">The sequence shown here is derived from an EMBL/GenBank/DDBJ whole genome shotgun (WGS) entry which is preliminary data.</text>
</comment>
<sequence length="309" mass="33899">MARQVSTSTNAPRLDTRVINALVELGFSQYEARTYAGLIGREPMTGYAVAKETSVPQPKVYETLVRLVERGAVVQISSSPAKFIAVSPTRVLNELESAFRQRLATVELEISRMRPAGDGMQTLRPFQEATSWVEIAAAARHLIASAGERVYVSGHSSHLEALGDALADADRRGARIDVLCFGEPPFSLKNGTFIRHSSTDGTVYRHHQARHLALTCDMAGSLWALAPEGDAWEAVFSTNDTLLAALVKGFVRHDIFMQRTYHDFADDMRARYGAGLEGLFDWSTAASDQRGQRYTDPPEADQGGLRSLA</sequence>
<dbReference type="InterPro" id="IPR036390">
    <property type="entry name" value="WH_DNA-bd_sf"/>
</dbReference>
<feature type="domain" description="Transcription regulator TrmB N-terminal" evidence="2">
    <location>
        <begin position="24"/>
        <end position="88"/>
    </location>
</feature>
<dbReference type="Gene3D" id="1.10.10.10">
    <property type="entry name" value="Winged helix-like DNA-binding domain superfamily/Winged helix DNA-binding domain"/>
    <property type="match status" value="1"/>
</dbReference>
<accession>A0ABV4SX91</accession>
<evidence type="ECO:0000313" key="4">
    <source>
        <dbReference type="Proteomes" id="UP001571476"/>
    </source>
</evidence>
<dbReference type="RefSeq" id="WP_372566134.1">
    <property type="nucleotide sequence ID" value="NZ_JBGOSP010000032.1"/>
</dbReference>
<reference evidence="3 4" key="1">
    <citation type="submission" date="2024-08" db="EMBL/GenBank/DDBJ databases">
        <title>Genome sequence of Streptomyces aureus CACIA-1.46HGO.</title>
        <authorList>
            <person name="Evangelista-Martinez Z."/>
        </authorList>
    </citation>
    <scope>NUCLEOTIDE SEQUENCE [LARGE SCALE GENOMIC DNA]</scope>
    <source>
        <strain evidence="3 4">CACIA-1.46HGO</strain>
    </source>
</reference>
<dbReference type="InterPro" id="IPR002831">
    <property type="entry name" value="Tscrpt_reg_TrmB_N"/>
</dbReference>
<dbReference type="CDD" id="cd09124">
    <property type="entry name" value="PLDc_like_TrmB_middle"/>
    <property type="match status" value="1"/>
</dbReference>
<keyword evidence="4" id="KW-1185">Reference proteome</keyword>
<dbReference type="Proteomes" id="UP001571476">
    <property type="component" value="Unassembled WGS sequence"/>
</dbReference>